<reference evidence="1 2" key="1">
    <citation type="submission" date="2019-05" db="EMBL/GenBank/DDBJ databases">
        <title>Another draft genome of Portunus trituberculatus and its Hox gene families provides insights of decapod evolution.</title>
        <authorList>
            <person name="Jeong J.-H."/>
            <person name="Song I."/>
            <person name="Kim S."/>
            <person name="Choi T."/>
            <person name="Kim D."/>
            <person name="Ryu S."/>
            <person name="Kim W."/>
        </authorList>
    </citation>
    <scope>NUCLEOTIDE SEQUENCE [LARGE SCALE GENOMIC DNA]</scope>
    <source>
        <tissue evidence="1">Muscle</tissue>
    </source>
</reference>
<accession>A0A5B7IE91</accession>
<dbReference type="AlphaFoldDB" id="A0A5B7IE91"/>
<comment type="caution">
    <text evidence="1">The sequence shown here is derived from an EMBL/GenBank/DDBJ whole genome shotgun (WGS) entry which is preliminary data.</text>
</comment>
<protein>
    <submittedName>
        <fullName evidence="1">Uncharacterized protein</fullName>
    </submittedName>
</protein>
<gene>
    <name evidence="1" type="ORF">E2C01_076850</name>
</gene>
<name>A0A5B7IE91_PORTR</name>
<evidence type="ECO:0000313" key="1">
    <source>
        <dbReference type="EMBL" id="MPC82202.1"/>
    </source>
</evidence>
<evidence type="ECO:0000313" key="2">
    <source>
        <dbReference type="Proteomes" id="UP000324222"/>
    </source>
</evidence>
<dbReference type="EMBL" id="VSRR010059109">
    <property type="protein sequence ID" value="MPC82202.1"/>
    <property type="molecule type" value="Genomic_DNA"/>
</dbReference>
<sequence>MVPCLRQRSGHVVADQYAARLVEGRVAFMDLRRSRQEDRER</sequence>
<proteinExistence type="predicted"/>
<organism evidence="1 2">
    <name type="scientific">Portunus trituberculatus</name>
    <name type="common">Swimming crab</name>
    <name type="synonym">Neptunus trituberculatus</name>
    <dbReference type="NCBI Taxonomy" id="210409"/>
    <lineage>
        <taxon>Eukaryota</taxon>
        <taxon>Metazoa</taxon>
        <taxon>Ecdysozoa</taxon>
        <taxon>Arthropoda</taxon>
        <taxon>Crustacea</taxon>
        <taxon>Multicrustacea</taxon>
        <taxon>Malacostraca</taxon>
        <taxon>Eumalacostraca</taxon>
        <taxon>Eucarida</taxon>
        <taxon>Decapoda</taxon>
        <taxon>Pleocyemata</taxon>
        <taxon>Brachyura</taxon>
        <taxon>Eubrachyura</taxon>
        <taxon>Portunoidea</taxon>
        <taxon>Portunidae</taxon>
        <taxon>Portuninae</taxon>
        <taxon>Portunus</taxon>
    </lineage>
</organism>
<keyword evidence="2" id="KW-1185">Reference proteome</keyword>
<dbReference type="Proteomes" id="UP000324222">
    <property type="component" value="Unassembled WGS sequence"/>
</dbReference>